<sequence>MSVVRRTVRDMDHIEGRVDRISGADLSGADIRHVDMTGASFREVRLNGVRMRGVELSGADIDGDIFGLRLNGVEVAPLVEAELNRRHPERALLQDRTLAGLRAALDAYERMWEATYERVAAMPEGTVDVSVDEEWSFAQTLRHLVFCTDGWLRWGAQGRRTDVFWPAGMPHTPYADEAPALGIDPAASPSYAEVLEVRRGRVREVRDYLASVTPEQAGSPADPPPWMDQSEPFVAAQCVWVVLSEEWEHHQFATRDLDLIEAGAAPTAQPT</sequence>
<dbReference type="Gene3D" id="1.20.120.450">
    <property type="entry name" value="dinb family like domain"/>
    <property type="match status" value="1"/>
</dbReference>
<dbReference type="AlphaFoldDB" id="A0A9X2FXG4"/>
<comment type="caution">
    <text evidence="2">The sequence shown here is derived from an EMBL/GenBank/DDBJ whole genome shotgun (WGS) entry which is preliminary data.</text>
</comment>
<dbReference type="SUPFAM" id="SSF141571">
    <property type="entry name" value="Pentapeptide repeat-like"/>
    <property type="match status" value="1"/>
</dbReference>
<evidence type="ECO:0000259" key="1">
    <source>
        <dbReference type="Pfam" id="PF12867"/>
    </source>
</evidence>
<dbReference type="SUPFAM" id="SSF109854">
    <property type="entry name" value="DinB/YfiT-like putative metalloenzymes"/>
    <property type="match status" value="1"/>
</dbReference>
<dbReference type="Proteomes" id="UP001139493">
    <property type="component" value="Unassembled WGS sequence"/>
</dbReference>
<evidence type="ECO:0000313" key="3">
    <source>
        <dbReference type="Proteomes" id="UP001139493"/>
    </source>
</evidence>
<dbReference type="InterPro" id="IPR024775">
    <property type="entry name" value="DinB-like"/>
</dbReference>
<feature type="domain" description="DinB-like" evidence="1">
    <location>
        <begin position="107"/>
        <end position="252"/>
    </location>
</feature>
<dbReference type="InterPro" id="IPR034660">
    <property type="entry name" value="DinB/YfiT-like"/>
</dbReference>
<keyword evidence="3" id="KW-1185">Reference proteome</keyword>
<proteinExistence type="predicted"/>
<dbReference type="EMBL" id="JAMTCS010000001">
    <property type="protein sequence ID" value="MCP2263092.1"/>
    <property type="molecule type" value="Genomic_DNA"/>
</dbReference>
<dbReference type="Gene3D" id="2.160.20.80">
    <property type="entry name" value="E3 ubiquitin-protein ligase SopA"/>
    <property type="match status" value="1"/>
</dbReference>
<organism evidence="2 3">
    <name type="scientific">Promicromonospora thailandica</name>
    <dbReference type="NCBI Taxonomy" id="765201"/>
    <lineage>
        <taxon>Bacteria</taxon>
        <taxon>Bacillati</taxon>
        <taxon>Actinomycetota</taxon>
        <taxon>Actinomycetes</taxon>
        <taxon>Micrococcales</taxon>
        <taxon>Promicromonosporaceae</taxon>
        <taxon>Promicromonospora</taxon>
    </lineage>
</organism>
<dbReference type="InterPro" id="IPR001646">
    <property type="entry name" value="5peptide_repeat"/>
</dbReference>
<reference evidence="2" key="1">
    <citation type="submission" date="2022-06" db="EMBL/GenBank/DDBJ databases">
        <title>Genomic Encyclopedia of Archaeal and Bacterial Type Strains, Phase II (KMG-II): from individual species to whole genera.</title>
        <authorList>
            <person name="Goeker M."/>
        </authorList>
    </citation>
    <scope>NUCLEOTIDE SEQUENCE</scope>
    <source>
        <strain evidence="2">DSM 26652</strain>
    </source>
</reference>
<protein>
    <submittedName>
        <fullName evidence="2">Pentapeptide repeat-containing protein</fullName>
    </submittedName>
</protein>
<accession>A0A9X2FXG4</accession>
<gene>
    <name evidence="2" type="ORF">APR03_000415</name>
</gene>
<dbReference type="Pfam" id="PF00805">
    <property type="entry name" value="Pentapeptide"/>
    <property type="match status" value="1"/>
</dbReference>
<dbReference type="Pfam" id="PF12867">
    <property type="entry name" value="DinB_2"/>
    <property type="match status" value="1"/>
</dbReference>
<evidence type="ECO:0000313" key="2">
    <source>
        <dbReference type="EMBL" id="MCP2263092.1"/>
    </source>
</evidence>
<name>A0A9X2FXG4_9MICO</name>